<dbReference type="PANTHER" id="PTHR43420">
    <property type="entry name" value="ACETYLTRANSFERASE"/>
    <property type="match status" value="1"/>
</dbReference>
<protein>
    <submittedName>
        <fullName evidence="4">GNAT family N-acetyltransferase</fullName>
    </submittedName>
</protein>
<evidence type="ECO:0000313" key="4">
    <source>
        <dbReference type="EMBL" id="XAF69732.1"/>
    </source>
</evidence>
<reference evidence="4 5" key="1">
    <citation type="journal article" date="2024" name="Pathogens">
        <title>Staphylococcus hsinchuensis sp. nov., Isolated from Soymilk.</title>
        <authorList>
            <person name="Wang Y.T."/>
            <person name="Lin Y.C."/>
            <person name="Hsieh Y.H."/>
            <person name="Lin Y.T."/>
            <person name="Hamada M."/>
            <person name="Chen C.C."/>
            <person name="Liou J.S."/>
            <person name="Lee A.Y."/>
            <person name="Zhang W.L."/>
            <person name="Chen Y.T."/>
            <person name="Huang C.H."/>
        </authorList>
    </citation>
    <scope>NUCLEOTIDE SEQUENCE [LARGE SCALE GENOMIC DNA]</scope>
    <source>
        <strain evidence="4 5">H164</strain>
    </source>
</reference>
<dbReference type="InterPro" id="IPR016181">
    <property type="entry name" value="Acyl_CoA_acyltransferase"/>
</dbReference>
<proteinExistence type="predicted"/>
<dbReference type="InterPro" id="IPR050680">
    <property type="entry name" value="YpeA/RimI_acetyltransf"/>
</dbReference>
<evidence type="ECO:0000256" key="1">
    <source>
        <dbReference type="ARBA" id="ARBA00022679"/>
    </source>
</evidence>
<evidence type="ECO:0000259" key="3">
    <source>
        <dbReference type="PROSITE" id="PS51186"/>
    </source>
</evidence>
<evidence type="ECO:0000313" key="5">
    <source>
        <dbReference type="Proteomes" id="UP001436297"/>
    </source>
</evidence>
<feature type="domain" description="N-acetyltransferase" evidence="3">
    <location>
        <begin position="1"/>
        <end position="184"/>
    </location>
</feature>
<evidence type="ECO:0000256" key="2">
    <source>
        <dbReference type="ARBA" id="ARBA00023315"/>
    </source>
</evidence>
<dbReference type="Pfam" id="PF00583">
    <property type="entry name" value="Acetyltransf_1"/>
    <property type="match status" value="1"/>
</dbReference>
<dbReference type="EMBL" id="CP128355">
    <property type="protein sequence ID" value="XAF69732.1"/>
    <property type="molecule type" value="Genomic_DNA"/>
</dbReference>
<dbReference type="InterPro" id="IPR000182">
    <property type="entry name" value="GNAT_dom"/>
</dbReference>
<organism evidence="4 5">
    <name type="scientific">Staphylococcus hsinchuensis</name>
    <dbReference type="NCBI Taxonomy" id="3051183"/>
    <lineage>
        <taxon>Bacteria</taxon>
        <taxon>Bacillati</taxon>
        <taxon>Bacillota</taxon>
        <taxon>Bacilli</taxon>
        <taxon>Bacillales</taxon>
        <taxon>Staphylococcaceae</taxon>
        <taxon>Staphylococcus</taxon>
    </lineage>
</organism>
<keyword evidence="5" id="KW-1185">Reference proteome</keyword>
<dbReference type="CDD" id="cd04301">
    <property type="entry name" value="NAT_SF"/>
    <property type="match status" value="1"/>
</dbReference>
<dbReference type="PROSITE" id="PS51186">
    <property type="entry name" value="GNAT"/>
    <property type="match status" value="1"/>
</dbReference>
<keyword evidence="2" id="KW-0012">Acyltransferase</keyword>
<keyword evidence="1" id="KW-0808">Transferase</keyword>
<gene>
    <name evidence="4" type="ORF">QQM35_06560</name>
</gene>
<name>A0ABZ3EBM3_9STAP</name>
<dbReference type="SUPFAM" id="SSF55729">
    <property type="entry name" value="Acyl-CoA N-acyltransferases (Nat)"/>
    <property type="match status" value="1"/>
</dbReference>
<dbReference type="RefSeq" id="WP_251519469.1">
    <property type="nucleotide sequence ID" value="NZ_CP128355.1"/>
</dbReference>
<dbReference type="Gene3D" id="3.40.630.30">
    <property type="match status" value="1"/>
</dbReference>
<sequence>MIRKARPEDSHQLAELCYIIWHELEVDVVKHIEKSRLLKAIEKGIVDVKYREHYSHIWVKEIDNKIAGCLIAYSGDQEEALEQAWLDLDLDQDIRQFGTPMPQREANNDEYYIETVVTFPEYRGQGVATQLMDFIMDHKKGEKFSLNCDVNNKGALHIYRKLGFESQSEFDLYGLPHYHMIFQA</sequence>
<accession>A0ABZ3EBM3</accession>
<dbReference type="Proteomes" id="UP001436297">
    <property type="component" value="Chromosome"/>
</dbReference>